<sequence length="98" mass="11689">MEQSLLVAFLTSDDVLEMNTAKYFNKRNNNSFLYHRRRINAYINLTCLKLQRQFIRKKNVFEKSSNKQREELIMIGMNKSFMKNKSICVKEFLVMAAL</sequence>
<organism evidence="1 2">
    <name type="scientific">Clunio marinus</name>
    <dbReference type="NCBI Taxonomy" id="568069"/>
    <lineage>
        <taxon>Eukaryota</taxon>
        <taxon>Metazoa</taxon>
        <taxon>Ecdysozoa</taxon>
        <taxon>Arthropoda</taxon>
        <taxon>Hexapoda</taxon>
        <taxon>Insecta</taxon>
        <taxon>Pterygota</taxon>
        <taxon>Neoptera</taxon>
        <taxon>Endopterygota</taxon>
        <taxon>Diptera</taxon>
        <taxon>Nematocera</taxon>
        <taxon>Chironomoidea</taxon>
        <taxon>Chironomidae</taxon>
        <taxon>Clunio</taxon>
    </lineage>
</organism>
<keyword evidence="2" id="KW-1185">Reference proteome</keyword>
<reference evidence="1 2" key="1">
    <citation type="submission" date="2015-04" db="EMBL/GenBank/DDBJ databases">
        <authorList>
            <person name="Syromyatnikov M.Y."/>
            <person name="Popov V.N."/>
        </authorList>
    </citation>
    <scope>NUCLEOTIDE SEQUENCE [LARGE SCALE GENOMIC DNA]</scope>
</reference>
<dbReference type="EMBL" id="CVRI01000059">
    <property type="protein sequence ID" value="CRL03684.1"/>
    <property type="molecule type" value="Genomic_DNA"/>
</dbReference>
<dbReference type="Proteomes" id="UP000183832">
    <property type="component" value="Unassembled WGS sequence"/>
</dbReference>
<evidence type="ECO:0000313" key="2">
    <source>
        <dbReference type="Proteomes" id="UP000183832"/>
    </source>
</evidence>
<protein>
    <submittedName>
        <fullName evidence="1">CLUMA_CG016859, isoform A</fullName>
    </submittedName>
</protein>
<evidence type="ECO:0000313" key="1">
    <source>
        <dbReference type="EMBL" id="CRL03684.1"/>
    </source>
</evidence>
<proteinExistence type="predicted"/>
<gene>
    <name evidence="1" type="ORF">CLUMA_CG016859</name>
</gene>
<name>A0A1J1IVS8_9DIPT</name>
<dbReference type="AlphaFoldDB" id="A0A1J1IVS8"/>
<accession>A0A1J1IVS8</accession>